<proteinExistence type="inferred from homology"/>
<dbReference type="InterPro" id="IPR005064">
    <property type="entry name" value="BUG"/>
</dbReference>
<dbReference type="PIRSF" id="PIRSF017082">
    <property type="entry name" value="YflP"/>
    <property type="match status" value="1"/>
</dbReference>
<evidence type="ECO:0000256" key="2">
    <source>
        <dbReference type="SAM" id="SignalP"/>
    </source>
</evidence>
<dbReference type="InterPro" id="IPR042100">
    <property type="entry name" value="Bug_dom1"/>
</dbReference>
<evidence type="ECO:0000313" key="3">
    <source>
        <dbReference type="EMBL" id="MCO6415610.1"/>
    </source>
</evidence>
<dbReference type="PANTHER" id="PTHR42928">
    <property type="entry name" value="TRICARBOXYLATE-BINDING PROTEIN"/>
    <property type="match status" value="1"/>
</dbReference>
<dbReference type="Pfam" id="PF03401">
    <property type="entry name" value="TctC"/>
    <property type="match status" value="1"/>
</dbReference>
<comment type="similarity">
    <text evidence="1">Belongs to the UPF0065 (bug) family.</text>
</comment>
<dbReference type="RefSeq" id="WP_252952209.1">
    <property type="nucleotide sequence ID" value="NZ_JAFIRR010000030.1"/>
</dbReference>
<comment type="caution">
    <text evidence="3">The sequence shown here is derived from an EMBL/GenBank/DDBJ whole genome shotgun (WGS) entry which is preliminary data.</text>
</comment>
<dbReference type="Proteomes" id="UP001523392">
    <property type="component" value="Unassembled WGS sequence"/>
</dbReference>
<dbReference type="EMBL" id="JAFIRR010000030">
    <property type="protein sequence ID" value="MCO6415610.1"/>
    <property type="molecule type" value="Genomic_DNA"/>
</dbReference>
<feature type="signal peptide" evidence="2">
    <location>
        <begin position="1"/>
        <end position="26"/>
    </location>
</feature>
<dbReference type="Gene3D" id="3.40.190.10">
    <property type="entry name" value="Periplasmic binding protein-like II"/>
    <property type="match status" value="1"/>
</dbReference>
<dbReference type="Gene3D" id="3.40.190.150">
    <property type="entry name" value="Bordetella uptake gene, domain 1"/>
    <property type="match status" value="1"/>
</dbReference>
<dbReference type="CDD" id="cd07012">
    <property type="entry name" value="PBP2_Bug_TTT"/>
    <property type="match status" value="1"/>
</dbReference>
<evidence type="ECO:0000313" key="4">
    <source>
        <dbReference type="Proteomes" id="UP001523392"/>
    </source>
</evidence>
<name>A0ABT1D120_9PROT</name>
<evidence type="ECO:0000256" key="1">
    <source>
        <dbReference type="ARBA" id="ARBA00006987"/>
    </source>
</evidence>
<keyword evidence="4" id="KW-1185">Reference proteome</keyword>
<reference evidence="3 4" key="1">
    <citation type="submission" date="2021-12" db="EMBL/GenBank/DDBJ databases">
        <title>Siccirubricoccus leaddurans sp. nov., a high concentration Zn2+ tolerance bacterium.</title>
        <authorList>
            <person name="Cao Y."/>
        </authorList>
    </citation>
    <scope>NUCLEOTIDE SEQUENCE [LARGE SCALE GENOMIC DNA]</scope>
    <source>
        <strain evidence="3 4">KC 17139</strain>
    </source>
</reference>
<feature type="chain" id="PRO_5045881552" evidence="2">
    <location>
        <begin position="27"/>
        <end position="330"/>
    </location>
</feature>
<accession>A0ABT1D120</accession>
<protein>
    <submittedName>
        <fullName evidence="3">Tripartite tricarboxylate transporter substrate binding protein</fullName>
    </submittedName>
</protein>
<gene>
    <name evidence="3" type="ORF">JYK14_05380</name>
</gene>
<organism evidence="3 4">
    <name type="scientific">Siccirubricoccus soli</name>
    <dbReference type="NCBI Taxonomy" id="2899147"/>
    <lineage>
        <taxon>Bacteria</taxon>
        <taxon>Pseudomonadati</taxon>
        <taxon>Pseudomonadota</taxon>
        <taxon>Alphaproteobacteria</taxon>
        <taxon>Acetobacterales</taxon>
        <taxon>Roseomonadaceae</taxon>
        <taxon>Siccirubricoccus</taxon>
    </lineage>
</organism>
<sequence>MQIARRGLAALMLTPLAQRLARPALAQSAWPERPIRLVVPFGAGGNLDTLIRIVSPSMSQRLGQPVVVENRPGAGGNLGTENVARAAPDGYSILVGSNGALVNNPLLMARLPFDPARDFAPIGLGFRTPNVLVVAPRFPAQTLPDFVAYAKARPGQVACASAGTGTTNHLLIELLNAATGAGLLHVPYRSSGAATPDMLSGALASSMDQITTALPQHRDGALKMIGIGLPERLASLPEVASFAEVGLENGGLTSFIGLLAPAGTPAGPIAKIQAAFSAALADPALRQRIEAIGNLIAKPEEQTPEGFNRVIESERILSRRAVQLAGLKPE</sequence>
<keyword evidence="2" id="KW-0732">Signal</keyword>
<dbReference type="PANTHER" id="PTHR42928:SF5">
    <property type="entry name" value="BLR1237 PROTEIN"/>
    <property type="match status" value="1"/>
</dbReference>